<comment type="subcellular location">
    <subcellularLocation>
        <location evidence="1">Membrane</location>
        <topology evidence="1">Multi-pass membrane protein</topology>
    </subcellularLocation>
</comment>
<comment type="caution">
    <text evidence="7">The sequence shown here is derived from an EMBL/GenBank/DDBJ whole genome shotgun (WGS) entry which is preliminary data.</text>
</comment>
<dbReference type="Proteomes" id="UP000029096">
    <property type="component" value="Unassembled WGS sequence"/>
</dbReference>
<evidence type="ECO:0000256" key="3">
    <source>
        <dbReference type="ARBA" id="ARBA00022989"/>
    </source>
</evidence>
<keyword evidence="2 5" id="KW-0812">Transmembrane</keyword>
<dbReference type="STRING" id="1437606.BBOH_1666"/>
<keyword evidence="8" id="KW-1185">Reference proteome</keyword>
<keyword evidence="4 5" id="KW-0472">Membrane</keyword>
<feature type="transmembrane region" description="Helical" evidence="5">
    <location>
        <begin position="168"/>
        <end position="190"/>
    </location>
</feature>
<dbReference type="InterPro" id="IPR013525">
    <property type="entry name" value="ABC2_TM"/>
</dbReference>
<reference evidence="7 8" key="1">
    <citation type="submission" date="2014-03" db="EMBL/GenBank/DDBJ databases">
        <title>Genomics of Bifidobacteria.</title>
        <authorList>
            <person name="Ventura M."/>
            <person name="Milani C."/>
            <person name="Lugli G.A."/>
        </authorList>
    </citation>
    <scope>NUCLEOTIDE SEQUENCE [LARGE SCALE GENOMIC DNA]</scope>
    <source>
        <strain evidence="7 8">DSM 22767</strain>
    </source>
</reference>
<dbReference type="GO" id="GO:0140359">
    <property type="term" value="F:ABC-type transporter activity"/>
    <property type="evidence" value="ECO:0007669"/>
    <property type="project" value="InterPro"/>
</dbReference>
<accession>A0A086ZFK3</accession>
<keyword evidence="3 5" id="KW-1133">Transmembrane helix</keyword>
<evidence type="ECO:0000256" key="5">
    <source>
        <dbReference type="SAM" id="Phobius"/>
    </source>
</evidence>
<evidence type="ECO:0000256" key="2">
    <source>
        <dbReference type="ARBA" id="ARBA00022692"/>
    </source>
</evidence>
<gene>
    <name evidence="7" type="ORF">BBOH_1666</name>
</gene>
<evidence type="ECO:0000256" key="1">
    <source>
        <dbReference type="ARBA" id="ARBA00004141"/>
    </source>
</evidence>
<evidence type="ECO:0000313" key="7">
    <source>
        <dbReference type="EMBL" id="KFI45303.1"/>
    </source>
</evidence>
<evidence type="ECO:0000313" key="8">
    <source>
        <dbReference type="Proteomes" id="UP000029096"/>
    </source>
</evidence>
<dbReference type="AlphaFoldDB" id="A0A086ZFK3"/>
<feature type="transmembrane region" description="Helical" evidence="5">
    <location>
        <begin position="138"/>
        <end position="162"/>
    </location>
</feature>
<feature type="domain" description="ABC-2 type transporter transmembrane" evidence="6">
    <location>
        <begin position="22"/>
        <end position="211"/>
    </location>
</feature>
<dbReference type="EMBL" id="JGYP01000003">
    <property type="protein sequence ID" value="KFI45303.1"/>
    <property type="molecule type" value="Genomic_DNA"/>
</dbReference>
<sequence>MAWLYRVNNIAQVSKTSSMLLANAGTTIVSIFLTPLLDILFSVLIGASLGSKNLVRIALAGVVVQIVITVSTVICTSVAYDKEQDVIQEVFSRRWIDLTYWTGTSIPGICAGVTTGLVSSCSILALDSSHDLHQFFHTILVFPAALVAGISLGILASGIGLIMSDSFAAVNVITAIAPITSGAIIPLRYYPSILQGVFRNLPLSAAVKAIITGGSDLTALLCELETGLICMALGFLATRCTMRRLRNGISTKMN</sequence>
<dbReference type="OrthoDB" id="3239870at2"/>
<proteinExistence type="predicted"/>
<name>A0A086ZFK3_9BIFI</name>
<feature type="transmembrane region" description="Helical" evidence="5">
    <location>
        <begin position="100"/>
        <end position="126"/>
    </location>
</feature>
<dbReference type="Pfam" id="PF01061">
    <property type="entry name" value="ABC2_membrane"/>
    <property type="match status" value="1"/>
</dbReference>
<dbReference type="GO" id="GO:0016020">
    <property type="term" value="C:membrane"/>
    <property type="evidence" value="ECO:0007669"/>
    <property type="project" value="UniProtKB-SubCell"/>
</dbReference>
<protein>
    <submittedName>
        <fullName evidence="7">ABC-2 type transporter</fullName>
    </submittedName>
</protein>
<feature type="transmembrane region" description="Helical" evidence="5">
    <location>
        <begin position="20"/>
        <end position="45"/>
    </location>
</feature>
<feature type="transmembrane region" description="Helical" evidence="5">
    <location>
        <begin position="57"/>
        <end position="80"/>
    </location>
</feature>
<evidence type="ECO:0000259" key="6">
    <source>
        <dbReference type="Pfam" id="PF01061"/>
    </source>
</evidence>
<dbReference type="RefSeq" id="WP_074428618.1">
    <property type="nucleotide sequence ID" value="NZ_JDUS01000023.1"/>
</dbReference>
<organism evidence="7 8">
    <name type="scientific">Bifidobacterium bohemicum DSM 22767</name>
    <dbReference type="NCBI Taxonomy" id="1437606"/>
    <lineage>
        <taxon>Bacteria</taxon>
        <taxon>Bacillati</taxon>
        <taxon>Actinomycetota</taxon>
        <taxon>Actinomycetes</taxon>
        <taxon>Bifidobacteriales</taxon>
        <taxon>Bifidobacteriaceae</taxon>
        <taxon>Bifidobacterium</taxon>
    </lineage>
</organism>
<dbReference type="eggNOG" id="COG0842">
    <property type="taxonomic scope" value="Bacteria"/>
</dbReference>
<evidence type="ECO:0000256" key="4">
    <source>
        <dbReference type="ARBA" id="ARBA00023136"/>
    </source>
</evidence>